<feature type="transmembrane region" description="Helical" evidence="10">
    <location>
        <begin position="29"/>
        <end position="53"/>
    </location>
</feature>
<evidence type="ECO:0000259" key="11">
    <source>
        <dbReference type="PROSITE" id="PS50111"/>
    </source>
</evidence>
<dbReference type="CDD" id="cd12912">
    <property type="entry name" value="PDC2_MCP_like"/>
    <property type="match status" value="1"/>
</dbReference>
<comment type="similarity">
    <text evidence="7">Belongs to the methyl-accepting chemotaxis (MCP) protein family.</text>
</comment>
<dbReference type="PANTHER" id="PTHR43531">
    <property type="entry name" value="PROTEIN ICFG"/>
    <property type="match status" value="1"/>
</dbReference>
<feature type="coiled-coil region" evidence="8">
    <location>
        <begin position="475"/>
        <end position="502"/>
    </location>
</feature>
<proteinExistence type="inferred from homology"/>
<evidence type="ECO:0000313" key="13">
    <source>
        <dbReference type="EMBL" id="MPM20637.1"/>
    </source>
</evidence>
<dbReference type="InterPro" id="IPR004089">
    <property type="entry name" value="MCPsignal_dom"/>
</dbReference>
<evidence type="ECO:0000256" key="10">
    <source>
        <dbReference type="SAM" id="Phobius"/>
    </source>
</evidence>
<evidence type="ECO:0000259" key="12">
    <source>
        <dbReference type="PROSITE" id="PS50885"/>
    </source>
</evidence>
<comment type="caution">
    <text evidence="13">The sequence shown here is derived from an EMBL/GenBank/DDBJ whole genome shotgun (WGS) entry which is preliminary data.</text>
</comment>
<evidence type="ECO:0000256" key="6">
    <source>
        <dbReference type="ARBA" id="ARBA00023136"/>
    </source>
</evidence>
<dbReference type="GO" id="GO:0005886">
    <property type="term" value="C:plasma membrane"/>
    <property type="evidence" value="ECO:0007669"/>
    <property type="project" value="UniProtKB-SubCell"/>
</dbReference>
<keyword evidence="5 10" id="KW-1133">Transmembrane helix</keyword>
<dbReference type="InterPro" id="IPR033479">
    <property type="entry name" value="dCache_1"/>
</dbReference>
<keyword evidence="8" id="KW-0175">Coiled coil</keyword>
<evidence type="ECO:0000256" key="1">
    <source>
        <dbReference type="ARBA" id="ARBA00004651"/>
    </source>
</evidence>
<feature type="region of interest" description="Disordered" evidence="9">
    <location>
        <begin position="1"/>
        <end position="21"/>
    </location>
</feature>
<dbReference type="InterPro" id="IPR003660">
    <property type="entry name" value="HAMP_dom"/>
</dbReference>
<dbReference type="GO" id="GO:0006935">
    <property type="term" value="P:chemotaxis"/>
    <property type="evidence" value="ECO:0007669"/>
    <property type="project" value="UniProtKB-KW"/>
</dbReference>
<evidence type="ECO:0000256" key="7">
    <source>
        <dbReference type="ARBA" id="ARBA00029447"/>
    </source>
</evidence>
<organism evidence="13">
    <name type="scientific">bioreactor metagenome</name>
    <dbReference type="NCBI Taxonomy" id="1076179"/>
    <lineage>
        <taxon>unclassified sequences</taxon>
        <taxon>metagenomes</taxon>
        <taxon>ecological metagenomes</taxon>
    </lineage>
</organism>
<evidence type="ECO:0000256" key="2">
    <source>
        <dbReference type="ARBA" id="ARBA00022475"/>
    </source>
</evidence>
<name>A0A644XXI5_9ZZZZ</name>
<dbReference type="CDD" id="cd12914">
    <property type="entry name" value="PDC1_DGC_like"/>
    <property type="match status" value="1"/>
</dbReference>
<feature type="domain" description="Methyl-accepting transducer" evidence="11">
    <location>
        <begin position="432"/>
        <end position="661"/>
    </location>
</feature>
<keyword evidence="2" id="KW-1003">Cell membrane</keyword>
<dbReference type="Gene3D" id="1.10.287.950">
    <property type="entry name" value="Methyl-accepting chemotaxis protein"/>
    <property type="match status" value="1"/>
</dbReference>
<dbReference type="PRINTS" id="PR00260">
    <property type="entry name" value="CHEMTRNSDUCR"/>
</dbReference>
<dbReference type="GO" id="GO:0007165">
    <property type="term" value="P:signal transduction"/>
    <property type="evidence" value="ECO:0007669"/>
    <property type="project" value="InterPro"/>
</dbReference>
<feature type="region of interest" description="Disordered" evidence="9">
    <location>
        <begin position="681"/>
        <end position="710"/>
    </location>
</feature>
<dbReference type="Pfam" id="PF00015">
    <property type="entry name" value="MCPsignal"/>
    <property type="match status" value="1"/>
</dbReference>
<feature type="domain" description="HAMP" evidence="12">
    <location>
        <begin position="327"/>
        <end position="380"/>
    </location>
</feature>
<evidence type="ECO:0000256" key="4">
    <source>
        <dbReference type="ARBA" id="ARBA00022692"/>
    </source>
</evidence>
<accession>A0A644XXI5</accession>
<dbReference type="Gene3D" id="3.30.450.20">
    <property type="entry name" value="PAS domain"/>
    <property type="match status" value="1"/>
</dbReference>
<evidence type="ECO:0000256" key="5">
    <source>
        <dbReference type="ARBA" id="ARBA00022989"/>
    </source>
</evidence>
<dbReference type="GO" id="GO:0004888">
    <property type="term" value="F:transmembrane signaling receptor activity"/>
    <property type="evidence" value="ECO:0007669"/>
    <property type="project" value="InterPro"/>
</dbReference>
<dbReference type="SUPFAM" id="SSF58104">
    <property type="entry name" value="Methyl-accepting chemotaxis protein (MCP) signaling domain"/>
    <property type="match status" value="1"/>
</dbReference>
<dbReference type="InterPro" id="IPR029151">
    <property type="entry name" value="Sensor-like_sf"/>
</dbReference>
<dbReference type="SMART" id="SM00283">
    <property type="entry name" value="MA"/>
    <property type="match status" value="1"/>
</dbReference>
<dbReference type="EMBL" id="VSSQ01003428">
    <property type="protein sequence ID" value="MPM20637.1"/>
    <property type="molecule type" value="Genomic_DNA"/>
</dbReference>
<evidence type="ECO:0000256" key="8">
    <source>
        <dbReference type="SAM" id="Coils"/>
    </source>
</evidence>
<comment type="subcellular location">
    <subcellularLocation>
        <location evidence="1">Cell membrane</location>
        <topology evidence="1">Multi-pass membrane protein</topology>
    </subcellularLocation>
</comment>
<dbReference type="InterPro" id="IPR004090">
    <property type="entry name" value="Chemotax_Me-accpt_rcpt"/>
</dbReference>
<keyword evidence="6 10" id="KW-0472">Membrane</keyword>
<feature type="transmembrane region" description="Helical" evidence="10">
    <location>
        <begin position="303"/>
        <end position="325"/>
    </location>
</feature>
<gene>
    <name evidence="13" type="ORF">SDC9_67072</name>
</gene>
<dbReference type="Pfam" id="PF02743">
    <property type="entry name" value="dCache_1"/>
    <property type="match status" value="1"/>
</dbReference>
<evidence type="ECO:0000256" key="3">
    <source>
        <dbReference type="ARBA" id="ARBA00022500"/>
    </source>
</evidence>
<dbReference type="PROSITE" id="PS50885">
    <property type="entry name" value="HAMP"/>
    <property type="match status" value="1"/>
</dbReference>
<dbReference type="SUPFAM" id="SSF103190">
    <property type="entry name" value="Sensory domain-like"/>
    <property type="match status" value="1"/>
</dbReference>
<evidence type="ECO:0000256" key="9">
    <source>
        <dbReference type="SAM" id="MobiDB-lite"/>
    </source>
</evidence>
<dbReference type="Gene3D" id="6.10.340.10">
    <property type="match status" value="1"/>
</dbReference>
<protein>
    <submittedName>
        <fullName evidence="13">Uncharacterized protein</fullName>
    </submittedName>
</protein>
<dbReference type="AlphaFoldDB" id="A0A644XXI5"/>
<keyword evidence="4 10" id="KW-0812">Transmembrane</keyword>
<feature type="compositionally biased region" description="Low complexity" evidence="9">
    <location>
        <begin position="697"/>
        <end position="710"/>
    </location>
</feature>
<sequence>MKRVTKKKDQSDGQVNGRKKAQSTIRKELMRAICILAAIPVILLGTLTSFLIFQSTQYTLEQTMEQVSKVAADKVQAELASIKNVAVETGYVARLSDDSLTKEDKQAIIDQRAREHGYQRGNVLNLDGKSILDGVNYSDREYFQQAKAGNAWVSDPLVSKKTGAMTVVVAAPIWKGGVSGTSVVGVVYFVPNETFLNDIVTEIQVSENGGAYMLNKHGTTIAHRNMDNVINEENTVEDAKTDASLAALAELETKMTTGEAGFGQYTYGGVTKFLSYAPIGDTDGWSLAINAPVNDFMGSTFRAIFITIVLIVLTIVGAVVVALRVSKRIGDPVEKCTQRLELLAQGDLASPVPEVRSRNETKRLAEATASITHTISSIIGDFEHGLSGVAHGDLTVSSTNTELYRGDFSAMLTSFGDMVSRMNGTMRQIGLSADQVALGSEQVAAGAQALSQGATEQASSVEELAATVTEVSVQIGETSKNAEEARRKVDETETMMRECDRQMKDMVSAMDEISENSKQIGRIIKTIEDIAFQTNILALNAAVEAARAGEAGKGFAVVADEVRNLAGKSAAASKDTAALIEAAVQSVAKGTGIADTTATNLDAAAVSSQATAEMVEKIADAAQQQTAAIAQISQGIDQISGVVQNNSATSEESAASSEEMSAQAQTLRELVGQFKLKDEQFVPAPAAQSREEPPAEPYASAPSSSFAGKY</sequence>
<reference evidence="13" key="1">
    <citation type="submission" date="2019-08" db="EMBL/GenBank/DDBJ databases">
        <authorList>
            <person name="Kucharzyk K."/>
            <person name="Murdoch R.W."/>
            <person name="Higgins S."/>
            <person name="Loffler F."/>
        </authorList>
    </citation>
    <scope>NUCLEOTIDE SEQUENCE</scope>
</reference>
<dbReference type="PROSITE" id="PS50111">
    <property type="entry name" value="CHEMOTAXIS_TRANSDUC_2"/>
    <property type="match status" value="1"/>
</dbReference>
<keyword evidence="3" id="KW-0145">Chemotaxis</keyword>
<dbReference type="InterPro" id="IPR051310">
    <property type="entry name" value="MCP_chemotaxis"/>
</dbReference>
<dbReference type="PANTHER" id="PTHR43531:SF11">
    <property type="entry name" value="METHYL-ACCEPTING CHEMOTAXIS PROTEIN 3"/>
    <property type="match status" value="1"/>
</dbReference>